<dbReference type="GO" id="GO:0016020">
    <property type="term" value="C:membrane"/>
    <property type="evidence" value="ECO:0007669"/>
    <property type="project" value="UniProtKB-SubCell"/>
</dbReference>
<evidence type="ECO:0000256" key="1">
    <source>
        <dbReference type="ARBA" id="ARBA00000900"/>
    </source>
</evidence>
<evidence type="ECO:0000256" key="9">
    <source>
        <dbReference type="ARBA" id="ARBA00022833"/>
    </source>
</evidence>
<evidence type="ECO:0000256" key="10">
    <source>
        <dbReference type="ARBA" id="ARBA00022989"/>
    </source>
</evidence>
<evidence type="ECO:0000313" key="14">
    <source>
        <dbReference type="Proteomes" id="UP000636709"/>
    </source>
</evidence>
<evidence type="ECO:0000256" key="11">
    <source>
        <dbReference type="ARBA" id="ARBA00023136"/>
    </source>
</evidence>
<dbReference type="Proteomes" id="UP000636709">
    <property type="component" value="Unassembled WGS sequence"/>
</dbReference>
<dbReference type="EC" id="2.3.2.27" evidence="3"/>
<dbReference type="OrthoDB" id="1711136at2759"/>
<evidence type="ECO:0000256" key="7">
    <source>
        <dbReference type="ARBA" id="ARBA00022771"/>
    </source>
</evidence>
<keyword evidence="9" id="KW-0862">Zinc</keyword>
<dbReference type="InterPro" id="IPR022170">
    <property type="entry name" value="MUL1-like"/>
</dbReference>
<accession>A0A835AWH8</accession>
<keyword evidence="10" id="KW-1133">Transmembrane helix</keyword>
<sequence>MADLRSLLPWPRRRAAAGGGAGYVRPKPGGTVLRSQLSGEYGVITKHTQMAEFVLASSVIGNPTGMVFINIKKEDQPIPLTTVFHKLIPIETTPYTLFSNYYWQWLSEAGRESNCGERLGKHDSYLRRLKTLFEKMTPVMTKQQMDSYVLCA</sequence>
<evidence type="ECO:0000256" key="5">
    <source>
        <dbReference type="ARBA" id="ARBA00022692"/>
    </source>
</evidence>
<keyword evidence="6" id="KW-0479">Metal-binding</keyword>
<dbReference type="AlphaFoldDB" id="A0A835AWH8"/>
<organism evidence="13 14">
    <name type="scientific">Digitaria exilis</name>
    <dbReference type="NCBI Taxonomy" id="1010633"/>
    <lineage>
        <taxon>Eukaryota</taxon>
        <taxon>Viridiplantae</taxon>
        <taxon>Streptophyta</taxon>
        <taxon>Embryophyta</taxon>
        <taxon>Tracheophyta</taxon>
        <taxon>Spermatophyta</taxon>
        <taxon>Magnoliopsida</taxon>
        <taxon>Liliopsida</taxon>
        <taxon>Poales</taxon>
        <taxon>Poaceae</taxon>
        <taxon>PACMAD clade</taxon>
        <taxon>Panicoideae</taxon>
        <taxon>Panicodae</taxon>
        <taxon>Paniceae</taxon>
        <taxon>Anthephorinae</taxon>
        <taxon>Digitaria</taxon>
    </lineage>
</organism>
<evidence type="ECO:0000313" key="13">
    <source>
        <dbReference type="EMBL" id="KAF8673867.1"/>
    </source>
</evidence>
<gene>
    <name evidence="13" type="ORF">HU200_048384</name>
</gene>
<keyword evidence="4" id="KW-0808">Transferase</keyword>
<evidence type="ECO:0000256" key="3">
    <source>
        <dbReference type="ARBA" id="ARBA00012483"/>
    </source>
</evidence>
<comment type="caution">
    <text evidence="13">The sequence shown here is derived from an EMBL/GenBank/DDBJ whole genome shotgun (WGS) entry which is preliminary data.</text>
</comment>
<evidence type="ECO:0000256" key="8">
    <source>
        <dbReference type="ARBA" id="ARBA00022786"/>
    </source>
</evidence>
<protein>
    <recommendedName>
        <fullName evidence="3">RING-type E3 ubiquitin transferase</fullName>
        <ecNumber evidence="3">2.3.2.27</ecNumber>
    </recommendedName>
</protein>
<evidence type="ECO:0000256" key="2">
    <source>
        <dbReference type="ARBA" id="ARBA00004141"/>
    </source>
</evidence>
<keyword evidence="11" id="KW-0472">Membrane</keyword>
<feature type="domain" description="E3 Ubiquitin ligase MUL1-like" evidence="12">
    <location>
        <begin position="44"/>
        <end position="100"/>
    </location>
</feature>
<evidence type="ECO:0000256" key="6">
    <source>
        <dbReference type="ARBA" id="ARBA00022723"/>
    </source>
</evidence>
<keyword evidence="5" id="KW-0812">Transmembrane</keyword>
<evidence type="ECO:0000259" key="12">
    <source>
        <dbReference type="Pfam" id="PF12483"/>
    </source>
</evidence>
<evidence type="ECO:0000256" key="4">
    <source>
        <dbReference type="ARBA" id="ARBA00022679"/>
    </source>
</evidence>
<keyword evidence="7" id="KW-0863">Zinc-finger</keyword>
<comment type="catalytic activity">
    <reaction evidence="1">
        <text>S-ubiquitinyl-[E2 ubiquitin-conjugating enzyme]-L-cysteine + [acceptor protein]-L-lysine = [E2 ubiquitin-conjugating enzyme]-L-cysteine + N(6)-ubiquitinyl-[acceptor protein]-L-lysine.</text>
        <dbReference type="EC" id="2.3.2.27"/>
    </reaction>
</comment>
<dbReference type="Pfam" id="PF12483">
    <property type="entry name" value="GIDE"/>
    <property type="match status" value="1"/>
</dbReference>
<keyword evidence="14" id="KW-1185">Reference proteome</keyword>
<reference evidence="13" key="1">
    <citation type="submission" date="2020-07" db="EMBL/GenBank/DDBJ databases">
        <title>Genome sequence and genetic diversity analysis of an under-domesticated orphan crop, white fonio (Digitaria exilis).</title>
        <authorList>
            <person name="Bennetzen J.L."/>
            <person name="Chen S."/>
            <person name="Ma X."/>
            <person name="Wang X."/>
            <person name="Yssel A.E.J."/>
            <person name="Chaluvadi S.R."/>
            <person name="Johnson M."/>
            <person name="Gangashetty P."/>
            <person name="Hamidou F."/>
            <person name="Sanogo M.D."/>
            <person name="Zwaenepoel A."/>
            <person name="Wallace J."/>
            <person name="Van De Peer Y."/>
            <person name="Van Deynze A."/>
        </authorList>
    </citation>
    <scope>NUCLEOTIDE SEQUENCE</scope>
    <source>
        <tissue evidence="13">Leaves</tissue>
    </source>
</reference>
<name>A0A835AWH8_9POAL</name>
<keyword evidence="8" id="KW-0833">Ubl conjugation pathway</keyword>
<dbReference type="GO" id="GO:0061630">
    <property type="term" value="F:ubiquitin protein ligase activity"/>
    <property type="evidence" value="ECO:0007669"/>
    <property type="project" value="UniProtKB-EC"/>
</dbReference>
<dbReference type="GO" id="GO:0016567">
    <property type="term" value="P:protein ubiquitination"/>
    <property type="evidence" value="ECO:0007669"/>
    <property type="project" value="InterPro"/>
</dbReference>
<dbReference type="EMBL" id="JACEFO010002201">
    <property type="protein sequence ID" value="KAF8673867.1"/>
    <property type="molecule type" value="Genomic_DNA"/>
</dbReference>
<comment type="subcellular location">
    <subcellularLocation>
        <location evidence="2">Membrane</location>
        <topology evidence="2">Multi-pass membrane protein</topology>
    </subcellularLocation>
</comment>
<dbReference type="GO" id="GO:0008270">
    <property type="term" value="F:zinc ion binding"/>
    <property type="evidence" value="ECO:0007669"/>
    <property type="project" value="UniProtKB-KW"/>
</dbReference>
<proteinExistence type="predicted"/>